<sequence>MKEDAALLPSAKTFVEEMDNLIQLFRKFPNSQSSGSAPGRIRRSAPSRFRVGFGWVPGEFQIGSGSTPGRLRVGSGSTPGGFRVGSGRVPEPDESVHHRRRVRSPLAGCNVVVTAPASVRATESETSAALASETESEKRKGERPHSFPYLSLSGVPAEALSPACGMAPRRHLGQVQGLLGIDPEDAGVTRCCVPTGDCLRAQQQISPNNNDPMLIALDDLRDTVRVTCNNELCTNGRYMHRECFDQWEQTVLAYLKTCGRARSWSERQRHQNLWTKKGYDLAYKACGCKCGRGHLKKDLDWMPPPPTSNIFGRVEDISEAATAGKKKKRRNRNSRPTLAISATHAVTNESRGRAGSLSSSTGSSSPPASGSEPSISPVHAHSKKKSKIDGPEKSRFHLPPLQSILVSIESIKSRQSNPETSTLMAPFLSGARYRKTVLHHATSMWQDMTTDESPPSPIVKVKSRLINAPIDFPAATQKCVVFATLTASTVEQASTERRFGCGARASSVLAENSRKMTSSTLKPTVYTPNCLFCMRMPVIYDPSGTALRELSEQIQIYLLMQVEERRVQLKHVEFVTEGGAKSTKRLVNTHYLGVVHPILSYINKVKVQRTLFTSPVTLSTDDLLRRFRDDARKNYDLFDSIRFN</sequence>
<dbReference type="PANTHER" id="PTHR13425:SF3">
    <property type="entry name" value="HEADCASE PROTEIN HOMOLOG"/>
    <property type="match status" value="1"/>
</dbReference>
<proteinExistence type="predicted"/>
<feature type="compositionally biased region" description="Low complexity" evidence="1">
    <location>
        <begin position="124"/>
        <end position="133"/>
    </location>
</feature>
<accession>A0A8J6HCU4</accession>
<comment type="caution">
    <text evidence="3">The sequence shown here is derived from an EMBL/GenBank/DDBJ whole genome shotgun (WGS) entry which is preliminary data.</text>
</comment>
<gene>
    <name evidence="3" type="ORF">GEV33_010482</name>
</gene>
<evidence type="ECO:0000256" key="1">
    <source>
        <dbReference type="SAM" id="MobiDB-lite"/>
    </source>
</evidence>
<dbReference type="Proteomes" id="UP000719412">
    <property type="component" value="Unassembled WGS sequence"/>
</dbReference>
<evidence type="ECO:0000313" key="4">
    <source>
        <dbReference type="Proteomes" id="UP000719412"/>
    </source>
</evidence>
<protein>
    <recommendedName>
        <fullName evidence="2">Headcase N-terminal domain-containing protein</fullName>
    </recommendedName>
</protein>
<keyword evidence="4" id="KW-1185">Reference proteome</keyword>
<feature type="compositionally biased region" description="Basic and acidic residues" evidence="1">
    <location>
        <begin position="135"/>
        <end position="145"/>
    </location>
</feature>
<evidence type="ECO:0000259" key="2">
    <source>
        <dbReference type="Pfam" id="PF15353"/>
    </source>
</evidence>
<dbReference type="InterPro" id="IPR054537">
    <property type="entry name" value="HECA_N"/>
</dbReference>
<organism evidence="3 4">
    <name type="scientific">Tenebrio molitor</name>
    <name type="common">Yellow mealworm beetle</name>
    <dbReference type="NCBI Taxonomy" id="7067"/>
    <lineage>
        <taxon>Eukaryota</taxon>
        <taxon>Metazoa</taxon>
        <taxon>Ecdysozoa</taxon>
        <taxon>Arthropoda</taxon>
        <taxon>Hexapoda</taxon>
        <taxon>Insecta</taxon>
        <taxon>Pterygota</taxon>
        <taxon>Neoptera</taxon>
        <taxon>Endopterygota</taxon>
        <taxon>Coleoptera</taxon>
        <taxon>Polyphaga</taxon>
        <taxon>Cucujiformia</taxon>
        <taxon>Tenebrionidae</taxon>
        <taxon>Tenebrio</taxon>
    </lineage>
</organism>
<dbReference type="PANTHER" id="PTHR13425">
    <property type="entry name" value="HEADCASE PROTEIN"/>
    <property type="match status" value="1"/>
</dbReference>
<feature type="compositionally biased region" description="Low complexity" evidence="1">
    <location>
        <begin position="353"/>
        <end position="377"/>
    </location>
</feature>
<name>A0A8J6HCU4_TENMO</name>
<feature type="region of interest" description="Disordered" evidence="1">
    <location>
        <begin position="321"/>
        <end position="396"/>
    </location>
</feature>
<dbReference type="Pfam" id="PF15353">
    <property type="entry name" value="HECA_N"/>
    <property type="match status" value="1"/>
</dbReference>
<feature type="region of interest" description="Disordered" evidence="1">
    <location>
        <begin position="124"/>
        <end position="147"/>
    </location>
</feature>
<dbReference type="AlphaFoldDB" id="A0A8J6HCU4"/>
<dbReference type="EMBL" id="JABDTM020026146">
    <property type="protein sequence ID" value="KAH0812310.1"/>
    <property type="molecule type" value="Genomic_DNA"/>
</dbReference>
<feature type="region of interest" description="Disordered" evidence="1">
    <location>
        <begin position="66"/>
        <end position="100"/>
    </location>
</feature>
<dbReference type="InterPro" id="IPR026066">
    <property type="entry name" value="Headcase"/>
</dbReference>
<evidence type="ECO:0000313" key="3">
    <source>
        <dbReference type="EMBL" id="KAH0812310.1"/>
    </source>
</evidence>
<reference evidence="3" key="1">
    <citation type="journal article" date="2020" name="J Insects Food Feed">
        <title>The yellow mealworm (Tenebrio molitor) genome: a resource for the emerging insects as food and feed industry.</title>
        <authorList>
            <person name="Eriksson T."/>
            <person name="Andere A."/>
            <person name="Kelstrup H."/>
            <person name="Emery V."/>
            <person name="Picard C."/>
        </authorList>
    </citation>
    <scope>NUCLEOTIDE SEQUENCE</scope>
    <source>
        <strain evidence="3">Stoneville</strain>
        <tissue evidence="3">Whole head</tissue>
    </source>
</reference>
<feature type="compositionally biased region" description="Basic residues" evidence="1">
    <location>
        <begin position="324"/>
        <end position="333"/>
    </location>
</feature>
<reference evidence="3" key="2">
    <citation type="submission" date="2021-08" db="EMBL/GenBank/DDBJ databases">
        <authorList>
            <person name="Eriksson T."/>
        </authorList>
    </citation>
    <scope>NUCLEOTIDE SEQUENCE</scope>
    <source>
        <strain evidence="3">Stoneville</strain>
        <tissue evidence="3">Whole head</tissue>
    </source>
</reference>
<feature type="domain" description="Headcase N-terminal" evidence="2">
    <location>
        <begin position="190"/>
        <end position="301"/>
    </location>
</feature>